<keyword evidence="3 5" id="KW-1133">Transmembrane helix</keyword>
<evidence type="ECO:0000256" key="2">
    <source>
        <dbReference type="ARBA" id="ARBA00022692"/>
    </source>
</evidence>
<accession>A0ABP7ZRH0</accession>
<keyword evidence="4 5" id="KW-0472">Membrane</keyword>
<evidence type="ECO:0000256" key="4">
    <source>
        <dbReference type="ARBA" id="ARBA00023136"/>
    </source>
</evidence>
<dbReference type="Gene3D" id="1.20.1250.20">
    <property type="entry name" value="MFS general substrate transporter like domains"/>
    <property type="match status" value="2"/>
</dbReference>
<dbReference type="InterPro" id="IPR036259">
    <property type="entry name" value="MFS_trans_sf"/>
</dbReference>
<feature type="transmembrane region" description="Helical" evidence="5">
    <location>
        <begin position="403"/>
        <end position="421"/>
    </location>
</feature>
<dbReference type="PROSITE" id="PS50850">
    <property type="entry name" value="MFS"/>
    <property type="match status" value="1"/>
</dbReference>
<keyword evidence="8" id="KW-1185">Reference proteome</keyword>
<feature type="transmembrane region" description="Helical" evidence="5">
    <location>
        <begin position="25"/>
        <end position="43"/>
    </location>
</feature>
<evidence type="ECO:0000313" key="7">
    <source>
        <dbReference type="EMBL" id="GAA4168705.1"/>
    </source>
</evidence>
<feature type="transmembrane region" description="Helical" evidence="5">
    <location>
        <begin position="97"/>
        <end position="114"/>
    </location>
</feature>
<dbReference type="SUPFAM" id="SSF103473">
    <property type="entry name" value="MFS general substrate transporter"/>
    <property type="match status" value="1"/>
</dbReference>
<reference evidence="8" key="1">
    <citation type="journal article" date="2019" name="Int. J. Syst. Evol. Microbiol.">
        <title>The Global Catalogue of Microorganisms (GCM) 10K type strain sequencing project: providing services to taxonomists for standard genome sequencing and annotation.</title>
        <authorList>
            <consortium name="The Broad Institute Genomics Platform"/>
            <consortium name="The Broad Institute Genome Sequencing Center for Infectious Disease"/>
            <person name="Wu L."/>
            <person name="Ma J."/>
        </authorList>
    </citation>
    <scope>NUCLEOTIDE SEQUENCE [LARGE SCALE GENOMIC DNA]</scope>
    <source>
        <strain evidence="8">JCM 17591</strain>
    </source>
</reference>
<dbReference type="Proteomes" id="UP001501079">
    <property type="component" value="Unassembled WGS sequence"/>
</dbReference>
<evidence type="ECO:0000256" key="3">
    <source>
        <dbReference type="ARBA" id="ARBA00022989"/>
    </source>
</evidence>
<comment type="subcellular location">
    <subcellularLocation>
        <location evidence="1">Cell membrane</location>
        <topology evidence="1">Multi-pass membrane protein</topology>
    </subcellularLocation>
</comment>
<evidence type="ECO:0000313" key="8">
    <source>
        <dbReference type="Proteomes" id="UP001501079"/>
    </source>
</evidence>
<dbReference type="PROSITE" id="PS00216">
    <property type="entry name" value="SUGAR_TRANSPORT_1"/>
    <property type="match status" value="1"/>
</dbReference>
<dbReference type="InterPro" id="IPR005829">
    <property type="entry name" value="Sugar_transporter_CS"/>
</dbReference>
<dbReference type="Pfam" id="PF13347">
    <property type="entry name" value="MFS_2"/>
    <property type="match status" value="1"/>
</dbReference>
<proteinExistence type="predicted"/>
<feature type="transmembrane region" description="Helical" evidence="5">
    <location>
        <begin position="63"/>
        <end position="85"/>
    </location>
</feature>
<feature type="transmembrane region" description="Helical" evidence="5">
    <location>
        <begin position="336"/>
        <end position="362"/>
    </location>
</feature>
<feature type="transmembrane region" description="Helical" evidence="5">
    <location>
        <begin position="185"/>
        <end position="205"/>
    </location>
</feature>
<evidence type="ECO:0000259" key="6">
    <source>
        <dbReference type="PROSITE" id="PS50850"/>
    </source>
</evidence>
<keyword evidence="2 5" id="KW-0812">Transmembrane</keyword>
<dbReference type="PANTHER" id="PTHR23528">
    <property type="match status" value="1"/>
</dbReference>
<dbReference type="EMBL" id="BAABBW010000001">
    <property type="protein sequence ID" value="GAA4168705.1"/>
    <property type="molecule type" value="Genomic_DNA"/>
</dbReference>
<sequence length="425" mass="44434">MSETLPPATDSAVAPAAKIVGGARFLSTFFLANAGMFAIFQGMQQILLPGQIAALDSAGKVGAYGVLASIGALAAAVGNPIFGALSDRTRSRFGRRTPWLLASAVIATLLLAVLGGMTELFWLGAAYIGVMLAMSAYQAVITAVMPDRVPEHRRGLVSSIAGIATTLGVIYGLNIAPFFTDKPTLGYLAIAALLLVGVVLLVLLAPDPTARPGTEPEAVVKERQSIRTFFSGLADHDFAWAFWARVAIMIGYWTVSTYQLYTLTDYIGAKNLPGGNTAAAVALLGTINMGSTFITTLAAGPLSDRIGRRKIFVVIASVGVAAGALIPAFSPTWGGMIAYSIVVGLFFGVYTAVDQAIMTLVLPHAENNARDLGLLNVATTGPQIAGPFIAALVITAFNGYAPLFVFTCITAALSAFFILPIRKVR</sequence>
<feature type="transmembrane region" description="Helical" evidence="5">
    <location>
        <begin position="238"/>
        <end position="258"/>
    </location>
</feature>
<feature type="transmembrane region" description="Helical" evidence="5">
    <location>
        <begin position="120"/>
        <end position="144"/>
    </location>
</feature>
<gene>
    <name evidence="7" type="ORF">GCM10022287_04190</name>
</gene>
<comment type="caution">
    <text evidence="7">The sequence shown here is derived from an EMBL/GenBank/DDBJ whole genome shotgun (WGS) entry which is preliminary data.</text>
</comment>
<evidence type="ECO:0000256" key="1">
    <source>
        <dbReference type="ARBA" id="ARBA00004651"/>
    </source>
</evidence>
<feature type="transmembrane region" description="Helical" evidence="5">
    <location>
        <begin position="374"/>
        <end position="397"/>
    </location>
</feature>
<feature type="domain" description="Major facilitator superfamily (MFS) profile" evidence="6">
    <location>
        <begin position="16"/>
        <end position="425"/>
    </location>
</feature>
<dbReference type="InterPro" id="IPR020846">
    <property type="entry name" value="MFS_dom"/>
</dbReference>
<protein>
    <submittedName>
        <fullName evidence="7">MFS transporter</fullName>
    </submittedName>
</protein>
<evidence type="ECO:0000256" key="5">
    <source>
        <dbReference type="SAM" id="Phobius"/>
    </source>
</evidence>
<name>A0ABP7ZRH0_9MICO</name>
<organism evidence="7 8">
    <name type="scientific">Gryllotalpicola koreensis</name>
    <dbReference type="NCBI Taxonomy" id="993086"/>
    <lineage>
        <taxon>Bacteria</taxon>
        <taxon>Bacillati</taxon>
        <taxon>Actinomycetota</taxon>
        <taxon>Actinomycetes</taxon>
        <taxon>Micrococcales</taxon>
        <taxon>Microbacteriaceae</taxon>
        <taxon>Gryllotalpicola</taxon>
    </lineage>
</organism>
<feature type="transmembrane region" description="Helical" evidence="5">
    <location>
        <begin position="156"/>
        <end position="179"/>
    </location>
</feature>
<feature type="transmembrane region" description="Helical" evidence="5">
    <location>
        <begin position="311"/>
        <end position="330"/>
    </location>
</feature>
<feature type="transmembrane region" description="Helical" evidence="5">
    <location>
        <begin position="278"/>
        <end position="299"/>
    </location>
</feature>
<dbReference type="PANTHER" id="PTHR23528:SF1">
    <property type="entry name" value="MAJOR FACILITATOR SUPERFAMILY (MFS) PROFILE DOMAIN-CONTAINING PROTEIN"/>
    <property type="match status" value="1"/>
</dbReference>